<organism evidence="4 5">
    <name type="scientific">Aegilops tauschii subsp. strangulata</name>
    <name type="common">Goatgrass</name>
    <dbReference type="NCBI Taxonomy" id="200361"/>
    <lineage>
        <taxon>Eukaryota</taxon>
        <taxon>Viridiplantae</taxon>
        <taxon>Streptophyta</taxon>
        <taxon>Embryophyta</taxon>
        <taxon>Tracheophyta</taxon>
        <taxon>Spermatophyta</taxon>
        <taxon>Magnoliopsida</taxon>
        <taxon>Liliopsida</taxon>
        <taxon>Poales</taxon>
        <taxon>Poaceae</taxon>
        <taxon>BOP clade</taxon>
        <taxon>Pooideae</taxon>
        <taxon>Triticodae</taxon>
        <taxon>Triticeae</taxon>
        <taxon>Triticinae</taxon>
        <taxon>Aegilops</taxon>
    </lineage>
</organism>
<sequence>HTVTLEALAFIFLPSRVLLPSTAGPRAAAAAAMEAGASSGTGSFPAEDGEIWVPVLSDPLDGGSNSPTQAEIEVYSAYLDYDAMDFQAVLEGPQDEHDIEKLFGGAMFTSCGARSPTYIKEANLTHEIECEFYSPTSDHGMIQTLAPASPETKEIRGRRRSAPATALPEKEEAPVTMALGGGGEEDKKRKGGGKGHPLPCHRRSMRLALAATPLEEGACATFIVDLLDYMPKSGWRHRSRVRSARKRGIWSLNTEQTFLLPNHLGDMSSTCKGKKCGHRKNNDHWTYEEMKKLVDALYISGVGNWTKLKHENFSRSVRTSMNLKDKWRNLKKAYTGNAKKRILPTLDKDCVEKIQKLASKMKLHL</sequence>
<reference evidence="4" key="5">
    <citation type="journal article" date="2021" name="G3 (Bethesda)">
        <title>Aegilops tauschii genome assembly Aet v5.0 features greater sequence contiguity and improved annotation.</title>
        <authorList>
            <person name="Wang L."/>
            <person name="Zhu T."/>
            <person name="Rodriguez J.C."/>
            <person name="Deal K.R."/>
            <person name="Dubcovsky J."/>
            <person name="McGuire P.E."/>
            <person name="Lux T."/>
            <person name="Spannagl M."/>
            <person name="Mayer K.F.X."/>
            <person name="Baldrich P."/>
            <person name="Meyers B.C."/>
            <person name="Huo N."/>
            <person name="Gu Y.Q."/>
            <person name="Zhou H."/>
            <person name="Devos K.M."/>
            <person name="Bennetzen J.L."/>
            <person name="Unver T."/>
            <person name="Budak H."/>
            <person name="Gulick P.J."/>
            <person name="Galiba G."/>
            <person name="Kalapos B."/>
            <person name="Nelson D.R."/>
            <person name="Li P."/>
            <person name="You F.M."/>
            <person name="Luo M.C."/>
            <person name="Dvorak J."/>
        </authorList>
    </citation>
    <scope>NUCLEOTIDE SEQUENCE [LARGE SCALE GENOMIC DNA]</scope>
    <source>
        <strain evidence="4">cv. AL8/78</strain>
    </source>
</reference>
<evidence type="ECO:0000256" key="1">
    <source>
        <dbReference type="SAM" id="MobiDB-lite"/>
    </source>
</evidence>
<dbReference type="SMART" id="SM00717">
    <property type="entry name" value="SANT"/>
    <property type="match status" value="1"/>
</dbReference>
<feature type="signal peptide" evidence="2">
    <location>
        <begin position="1"/>
        <end position="19"/>
    </location>
</feature>
<dbReference type="PANTHER" id="PTHR47122">
    <property type="entry name" value="MYB-LIKE DNA-BINDING DOMAIN CONTAINING PROTEIN, EXPRESSED"/>
    <property type="match status" value="1"/>
</dbReference>
<feature type="domain" description="Myb-like" evidence="3">
    <location>
        <begin position="277"/>
        <end position="331"/>
    </location>
</feature>
<dbReference type="PANTHER" id="PTHR47122:SF16">
    <property type="entry name" value="MYB-LIKE DOMAIN-CONTAINING PROTEIN"/>
    <property type="match status" value="1"/>
</dbReference>
<dbReference type="InterPro" id="IPR001005">
    <property type="entry name" value="SANT/Myb"/>
</dbReference>
<dbReference type="Gene3D" id="1.10.246.220">
    <property type="match status" value="1"/>
</dbReference>
<name>A0A452YBE4_AEGTS</name>
<evidence type="ECO:0000313" key="5">
    <source>
        <dbReference type="Proteomes" id="UP000015105"/>
    </source>
</evidence>
<protein>
    <recommendedName>
        <fullName evidence="3">Myb-like domain-containing protein</fullName>
    </recommendedName>
</protein>
<reference evidence="5" key="2">
    <citation type="journal article" date="2017" name="Nat. Plants">
        <title>The Aegilops tauschii genome reveals multiple impacts of transposons.</title>
        <authorList>
            <person name="Zhao G."/>
            <person name="Zou C."/>
            <person name="Li K."/>
            <person name="Wang K."/>
            <person name="Li T."/>
            <person name="Gao L."/>
            <person name="Zhang X."/>
            <person name="Wang H."/>
            <person name="Yang Z."/>
            <person name="Liu X."/>
            <person name="Jiang W."/>
            <person name="Mao L."/>
            <person name="Kong X."/>
            <person name="Jiao Y."/>
            <person name="Jia J."/>
        </authorList>
    </citation>
    <scope>NUCLEOTIDE SEQUENCE [LARGE SCALE GENOMIC DNA]</scope>
    <source>
        <strain evidence="5">cv. AL8/78</strain>
    </source>
</reference>
<keyword evidence="5" id="KW-1185">Reference proteome</keyword>
<evidence type="ECO:0000259" key="3">
    <source>
        <dbReference type="PROSITE" id="PS50090"/>
    </source>
</evidence>
<feature type="region of interest" description="Disordered" evidence="1">
    <location>
        <begin position="149"/>
        <end position="199"/>
    </location>
</feature>
<dbReference type="InterPro" id="IPR009057">
    <property type="entry name" value="Homeodomain-like_sf"/>
</dbReference>
<dbReference type="STRING" id="200361.A0A452YBE4"/>
<dbReference type="AlphaFoldDB" id="A0A452YBE4"/>
<evidence type="ECO:0000313" key="4">
    <source>
        <dbReference type="EnsemblPlants" id="AET1Gv20364600.4"/>
    </source>
</evidence>
<dbReference type="EnsemblPlants" id="AET1Gv20364600.4">
    <property type="protein sequence ID" value="AET1Gv20364600.4"/>
    <property type="gene ID" value="AET1Gv20364600"/>
</dbReference>
<feature type="compositionally biased region" description="Basic residues" evidence="1">
    <location>
        <begin position="189"/>
        <end position="199"/>
    </location>
</feature>
<dbReference type="CDD" id="cd11660">
    <property type="entry name" value="SANT_TRF"/>
    <property type="match status" value="1"/>
</dbReference>
<dbReference type="Proteomes" id="UP000015105">
    <property type="component" value="Chromosome 1D"/>
</dbReference>
<reference evidence="4" key="3">
    <citation type="journal article" date="2017" name="Nature">
        <title>Genome sequence of the progenitor of the wheat D genome Aegilops tauschii.</title>
        <authorList>
            <person name="Luo M.C."/>
            <person name="Gu Y.Q."/>
            <person name="Puiu D."/>
            <person name="Wang H."/>
            <person name="Twardziok S.O."/>
            <person name="Deal K.R."/>
            <person name="Huo N."/>
            <person name="Zhu T."/>
            <person name="Wang L."/>
            <person name="Wang Y."/>
            <person name="McGuire P.E."/>
            <person name="Liu S."/>
            <person name="Long H."/>
            <person name="Ramasamy R.K."/>
            <person name="Rodriguez J.C."/>
            <person name="Van S.L."/>
            <person name="Yuan L."/>
            <person name="Wang Z."/>
            <person name="Xia Z."/>
            <person name="Xiao L."/>
            <person name="Anderson O.D."/>
            <person name="Ouyang S."/>
            <person name="Liang Y."/>
            <person name="Zimin A.V."/>
            <person name="Pertea G."/>
            <person name="Qi P."/>
            <person name="Bennetzen J.L."/>
            <person name="Dai X."/>
            <person name="Dawson M.W."/>
            <person name="Muller H.G."/>
            <person name="Kugler K."/>
            <person name="Rivarola-Duarte L."/>
            <person name="Spannagl M."/>
            <person name="Mayer K.F.X."/>
            <person name="Lu F.H."/>
            <person name="Bevan M.W."/>
            <person name="Leroy P."/>
            <person name="Li P."/>
            <person name="You F.M."/>
            <person name="Sun Q."/>
            <person name="Liu Z."/>
            <person name="Lyons E."/>
            <person name="Wicker T."/>
            <person name="Salzberg S.L."/>
            <person name="Devos K.M."/>
            <person name="Dvorak J."/>
        </authorList>
    </citation>
    <scope>NUCLEOTIDE SEQUENCE [LARGE SCALE GENOMIC DNA]</scope>
    <source>
        <strain evidence="4">cv. AL8/78</strain>
    </source>
</reference>
<dbReference type="PROSITE" id="PS50090">
    <property type="entry name" value="MYB_LIKE"/>
    <property type="match status" value="1"/>
</dbReference>
<feature type="chain" id="PRO_5019421127" description="Myb-like domain-containing protein" evidence="2">
    <location>
        <begin position="20"/>
        <end position="365"/>
    </location>
</feature>
<keyword evidence="2" id="KW-0732">Signal</keyword>
<dbReference type="Gramene" id="AET1Gv20364600.4">
    <property type="protein sequence ID" value="AET1Gv20364600.4"/>
    <property type="gene ID" value="AET1Gv20364600"/>
</dbReference>
<reference evidence="4" key="4">
    <citation type="submission" date="2019-03" db="UniProtKB">
        <authorList>
            <consortium name="EnsemblPlants"/>
        </authorList>
    </citation>
    <scope>IDENTIFICATION</scope>
</reference>
<evidence type="ECO:0000256" key="2">
    <source>
        <dbReference type="SAM" id="SignalP"/>
    </source>
</evidence>
<reference evidence="5" key="1">
    <citation type="journal article" date="2014" name="Science">
        <title>Ancient hybridizations among the ancestral genomes of bread wheat.</title>
        <authorList>
            <consortium name="International Wheat Genome Sequencing Consortium,"/>
            <person name="Marcussen T."/>
            <person name="Sandve S.R."/>
            <person name="Heier L."/>
            <person name="Spannagl M."/>
            <person name="Pfeifer M."/>
            <person name="Jakobsen K.S."/>
            <person name="Wulff B.B."/>
            <person name="Steuernagel B."/>
            <person name="Mayer K.F."/>
            <person name="Olsen O.A."/>
        </authorList>
    </citation>
    <scope>NUCLEOTIDE SEQUENCE [LARGE SCALE GENOMIC DNA]</scope>
    <source>
        <strain evidence="5">cv. AL8/78</strain>
    </source>
</reference>
<accession>A0A452YBE4</accession>
<proteinExistence type="predicted"/>
<dbReference type="SUPFAM" id="SSF46689">
    <property type="entry name" value="Homeodomain-like"/>
    <property type="match status" value="1"/>
</dbReference>